<dbReference type="InterPro" id="IPR051157">
    <property type="entry name" value="PDH/Transketolase"/>
</dbReference>
<dbReference type="OrthoDB" id="397265at2759"/>
<dbReference type="SUPFAM" id="SSF52518">
    <property type="entry name" value="Thiamin diphosphate-binding fold (THDP-binding)"/>
    <property type="match status" value="1"/>
</dbReference>
<organism evidence="2">
    <name type="scientific">Darwinula stevensoni</name>
    <dbReference type="NCBI Taxonomy" id="69355"/>
    <lineage>
        <taxon>Eukaryota</taxon>
        <taxon>Metazoa</taxon>
        <taxon>Ecdysozoa</taxon>
        <taxon>Arthropoda</taxon>
        <taxon>Crustacea</taxon>
        <taxon>Oligostraca</taxon>
        <taxon>Ostracoda</taxon>
        <taxon>Podocopa</taxon>
        <taxon>Podocopida</taxon>
        <taxon>Darwinulocopina</taxon>
        <taxon>Darwinuloidea</taxon>
        <taxon>Darwinulidae</taxon>
        <taxon>Darwinula</taxon>
    </lineage>
</organism>
<dbReference type="InterPro" id="IPR029061">
    <property type="entry name" value="THDP-binding"/>
</dbReference>
<sequence>MKRLMEVVDGEYQTYKSKDGAYIRQHLFNTPELAELVADYSDEDLWNLNRGGHDPYKVFAAYHEAVHHKGQPTVILAKTVKGYDPTFAYELAVIVQHGLERMVTKQEDVFYYVTVMNENYAHPAMLEGEFAGLGDNFA</sequence>
<gene>
    <name evidence="2" type="ORF">DSTB1V02_LOCUS12641</name>
</gene>
<dbReference type="EMBL" id="LR904511">
    <property type="protein sequence ID" value="CAD7252890.1"/>
    <property type="molecule type" value="Genomic_DNA"/>
</dbReference>
<dbReference type="Gene3D" id="3.40.50.970">
    <property type="match status" value="1"/>
</dbReference>
<dbReference type="EMBL" id="CAJPEV010004994">
    <property type="protein sequence ID" value="CAG0902596.1"/>
    <property type="molecule type" value="Genomic_DNA"/>
</dbReference>
<proteinExistence type="predicted"/>
<evidence type="ECO:0000313" key="3">
    <source>
        <dbReference type="Proteomes" id="UP000677054"/>
    </source>
</evidence>
<keyword evidence="3" id="KW-1185">Reference proteome</keyword>
<protein>
    <recommendedName>
        <fullName evidence="1">Pyruvate dehydrogenase E1 component middle domain-containing protein</fullName>
    </recommendedName>
</protein>
<dbReference type="Pfam" id="PF17831">
    <property type="entry name" value="PDH_E1_M"/>
    <property type="match status" value="1"/>
</dbReference>
<dbReference type="PANTHER" id="PTHR43825:SF3">
    <property type="entry name" value="PYRUVATE DEHYDROGENASE E1 COMPONENT"/>
    <property type="match status" value="1"/>
</dbReference>
<feature type="domain" description="Pyruvate dehydrogenase E1 component middle" evidence="1">
    <location>
        <begin position="68"/>
        <end position="123"/>
    </location>
</feature>
<name>A0A7R9AF54_9CRUS</name>
<evidence type="ECO:0000259" key="1">
    <source>
        <dbReference type="Pfam" id="PF17831"/>
    </source>
</evidence>
<reference evidence="2" key="1">
    <citation type="submission" date="2020-11" db="EMBL/GenBank/DDBJ databases">
        <authorList>
            <person name="Tran Van P."/>
        </authorList>
    </citation>
    <scope>NUCLEOTIDE SEQUENCE</scope>
</reference>
<dbReference type="PANTHER" id="PTHR43825">
    <property type="entry name" value="PYRUVATE DEHYDROGENASE E1 COMPONENT"/>
    <property type="match status" value="1"/>
</dbReference>
<accession>A0A7R9AF54</accession>
<dbReference type="InterPro" id="IPR041621">
    <property type="entry name" value="PDH_E1_M"/>
</dbReference>
<evidence type="ECO:0000313" key="2">
    <source>
        <dbReference type="EMBL" id="CAD7252890.1"/>
    </source>
</evidence>
<dbReference type="Proteomes" id="UP000677054">
    <property type="component" value="Unassembled WGS sequence"/>
</dbReference>
<dbReference type="AlphaFoldDB" id="A0A7R9AF54"/>